<feature type="signal peptide" evidence="2">
    <location>
        <begin position="1"/>
        <end position="24"/>
    </location>
</feature>
<dbReference type="EMBL" id="PIQF01000003">
    <property type="protein sequence ID" value="RUO75252.1"/>
    <property type="molecule type" value="Genomic_DNA"/>
</dbReference>
<dbReference type="InterPro" id="IPR050300">
    <property type="entry name" value="GDXG_lipolytic_enzyme"/>
</dbReference>
<reference evidence="4 5" key="1">
    <citation type="journal article" date="2011" name="Front. Microbiol.">
        <title>Genomic signatures of strain selection and enhancement in Bacillus atrophaeus var. globigii, a historical biowarfare simulant.</title>
        <authorList>
            <person name="Gibbons H.S."/>
            <person name="Broomall S.M."/>
            <person name="McNew L.A."/>
            <person name="Daligault H."/>
            <person name="Chapman C."/>
            <person name="Bruce D."/>
            <person name="Karavis M."/>
            <person name="Krepps M."/>
            <person name="McGregor P.A."/>
            <person name="Hong C."/>
            <person name="Park K.H."/>
            <person name="Akmal A."/>
            <person name="Feldman A."/>
            <person name="Lin J.S."/>
            <person name="Chang W.E."/>
            <person name="Higgs B.W."/>
            <person name="Demirev P."/>
            <person name="Lindquist J."/>
            <person name="Liem A."/>
            <person name="Fochler E."/>
            <person name="Read T.D."/>
            <person name="Tapia R."/>
            <person name="Johnson S."/>
            <person name="Bishop-Lilly K.A."/>
            <person name="Detter C."/>
            <person name="Han C."/>
            <person name="Sozhamannan S."/>
            <person name="Rosenzweig C.N."/>
            <person name="Skowronski E.W."/>
        </authorList>
    </citation>
    <scope>NUCLEOTIDE SEQUENCE [LARGE SCALE GENOMIC DNA]</scope>
    <source>
        <strain evidence="4 5">CL-SP19</strain>
    </source>
</reference>
<dbReference type="Pfam" id="PF20434">
    <property type="entry name" value="BD-FAE"/>
    <property type="match status" value="1"/>
</dbReference>
<evidence type="ECO:0000256" key="1">
    <source>
        <dbReference type="ARBA" id="ARBA00022801"/>
    </source>
</evidence>
<sequence>MRGLTFVFVVATVMLAGGSPQANAQSGFSYTQVVEQPRRAPTDILHYGKNQYQTLHFWQAESAQPAVFFIHGGCWLSAYDIKHTYPLTTALNNEGYSVYSAEYRRTGESGGGWPTTYNDIKQAFRLFLKQQSEQSDKPVVVSGHSAGGHLALLLAADAEFRNTIDKVIGLAAITDIKHYARGENSCQQATPAFMGGMPTEKPEQYTVANPAEQHNHTAISLLQGSADKLVDPGYTKFIETATVKMITGATHFDLIHPQSEGYQVLLSELKEVRHDNQN</sequence>
<dbReference type="SUPFAM" id="SSF53474">
    <property type="entry name" value="alpha/beta-Hydrolases"/>
    <property type="match status" value="1"/>
</dbReference>
<dbReference type="RefSeq" id="WP_126785124.1">
    <property type="nucleotide sequence ID" value="NZ_PIQF01000003.1"/>
</dbReference>
<evidence type="ECO:0000259" key="3">
    <source>
        <dbReference type="Pfam" id="PF20434"/>
    </source>
</evidence>
<dbReference type="AlphaFoldDB" id="A0A432ZD10"/>
<comment type="caution">
    <text evidence="4">The sequence shown here is derived from an EMBL/GenBank/DDBJ whole genome shotgun (WGS) entry which is preliminary data.</text>
</comment>
<protein>
    <submittedName>
        <fullName evidence="4">Alpha/beta hydrolase</fullName>
    </submittedName>
</protein>
<dbReference type="PANTHER" id="PTHR48081:SF33">
    <property type="entry name" value="KYNURENINE FORMAMIDASE"/>
    <property type="match status" value="1"/>
</dbReference>
<keyword evidence="1 4" id="KW-0378">Hydrolase</keyword>
<dbReference type="PANTHER" id="PTHR48081">
    <property type="entry name" value="AB HYDROLASE SUPERFAMILY PROTEIN C4A8.06C"/>
    <property type="match status" value="1"/>
</dbReference>
<name>A0A432ZD10_9GAMM</name>
<accession>A0A432ZD10</accession>
<dbReference type="GO" id="GO:0016787">
    <property type="term" value="F:hydrolase activity"/>
    <property type="evidence" value="ECO:0007669"/>
    <property type="project" value="UniProtKB-KW"/>
</dbReference>
<evidence type="ECO:0000256" key="2">
    <source>
        <dbReference type="SAM" id="SignalP"/>
    </source>
</evidence>
<keyword evidence="2" id="KW-0732">Signal</keyword>
<evidence type="ECO:0000313" key="5">
    <source>
        <dbReference type="Proteomes" id="UP000287908"/>
    </source>
</evidence>
<dbReference type="InterPro" id="IPR029058">
    <property type="entry name" value="AB_hydrolase_fold"/>
</dbReference>
<dbReference type="Proteomes" id="UP000287908">
    <property type="component" value="Unassembled WGS sequence"/>
</dbReference>
<dbReference type="Gene3D" id="3.40.50.1820">
    <property type="entry name" value="alpha/beta hydrolase"/>
    <property type="match status" value="1"/>
</dbReference>
<dbReference type="InterPro" id="IPR049492">
    <property type="entry name" value="BD-FAE-like_dom"/>
</dbReference>
<evidence type="ECO:0000313" key="4">
    <source>
        <dbReference type="EMBL" id="RUO75252.1"/>
    </source>
</evidence>
<keyword evidence="5" id="KW-1185">Reference proteome</keyword>
<dbReference type="OrthoDB" id="255603at2"/>
<organism evidence="4 5">
    <name type="scientific">Idiomarina seosinensis</name>
    <dbReference type="NCBI Taxonomy" id="281739"/>
    <lineage>
        <taxon>Bacteria</taxon>
        <taxon>Pseudomonadati</taxon>
        <taxon>Pseudomonadota</taxon>
        <taxon>Gammaproteobacteria</taxon>
        <taxon>Alteromonadales</taxon>
        <taxon>Idiomarinaceae</taxon>
        <taxon>Idiomarina</taxon>
    </lineage>
</organism>
<gene>
    <name evidence="4" type="ORF">CWI81_09740</name>
</gene>
<feature type="chain" id="PRO_5019577072" evidence="2">
    <location>
        <begin position="25"/>
        <end position="278"/>
    </location>
</feature>
<proteinExistence type="predicted"/>
<feature type="domain" description="BD-FAE-like" evidence="3">
    <location>
        <begin position="60"/>
        <end position="233"/>
    </location>
</feature>